<dbReference type="PANTHER" id="PTHR30466:SF11">
    <property type="entry name" value="FLAVIN-DEPENDENT MONOOXYGENASE, REDUCTASE SUBUNIT HSAB"/>
    <property type="match status" value="1"/>
</dbReference>
<dbReference type="InterPro" id="IPR002563">
    <property type="entry name" value="Flavin_Rdtase-like_dom"/>
</dbReference>
<gene>
    <name evidence="4" type="ORF">GCM10017786_01540</name>
</gene>
<protein>
    <submittedName>
        <fullName evidence="4">Monooxygenase</fullName>
    </submittedName>
</protein>
<dbReference type="RefSeq" id="WP_191242538.1">
    <property type="nucleotide sequence ID" value="NZ_BNAU01000001.1"/>
</dbReference>
<dbReference type="InterPro" id="IPR050268">
    <property type="entry name" value="NADH-dep_flavin_reductase"/>
</dbReference>
<evidence type="ECO:0000313" key="4">
    <source>
        <dbReference type="EMBL" id="GHE76298.1"/>
    </source>
</evidence>
<comment type="caution">
    <text evidence="4">The sequence shown here is derived from an EMBL/GenBank/DDBJ whole genome shotgun (WGS) entry which is preliminary data.</text>
</comment>
<keyword evidence="5" id="KW-1185">Reference proteome</keyword>
<dbReference type="SUPFAM" id="SSF50475">
    <property type="entry name" value="FMN-binding split barrel"/>
    <property type="match status" value="1"/>
</dbReference>
<keyword evidence="4" id="KW-0503">Monooxygenase</keyword>
<accession>A0ABQ3IAR4</accession>
<sequence length="162" mass="17286">MLTSTIQPRQFRDVMGHLPTGVVVVAGREVHSGSPAGLVVGTFQSLSLDPPLVSFSVALTSTSWPKIRPAGRFSASVLAAGQDGVCQALSGKREDKFTAVDWFDSPDGNPRISGAHAWIDGEVEHELEGGDHTIVVARVRHLEAGDGEPLVFHRGRLGQIRS</sequence>
<dbReference type="Gene3D" id="2.30.110.10">
    <property type="entry name" value="Electron Transport, Fmn-binding Protein, Chain A"/>
    <property type="match status" value="1"/>
</dbReference>
<evidence type="ECO:0000313" key="5">
    <source>
        <dbReference type="Proteomes" id="UP000605897"/>
    </source>
</evidence>
<dbReference type="EMBL" id="BNAU01000001">
    <property type="protein sequence ID" value="GHE76298.1"/>
    <property type="molecule type" value="Genomic_DNA"/>
</dbReference>
<proteinExistence type="inferred from homology"/>
<comment type="similarity">
    <text evidence="1">Belongs to the non-flavoprotein flavin reductase family.</text>
</comment>
<dbReference type="Pfam" id="PF01613">
    <property type="entry name" value="Flavin_Reduct"/>
    <property type="match status" value="1"/>
</dbReference>
<dbReference type="Proteomes" id="UP000605897">
    <property type="component" value="Unassembled WGS sequence"/>
</dbReference>
<dbReference type="InterPro" id="IPR012349">
    <property type="entry name" value="Split_barrel_FMN-bd"/>
</dbReference>
<keyword evidence="2" id="KW-0560">Oxidoreductase</keyword>
<dbReference type="PANTHER" id="PTHR30466">
    <property type="entry name" value="FLAVIN REDUCTASE"/>
    <property type="match status" value="1"/>
</dbReference>
<organism evidence="4 5">
    <name type="scientific">Amycolatopsis deserti</name>
    <dbReference type="NCBI Taxonomy" id="185696"/>
    <lineage>
        <taxon>Bacteria</taxon>
        <taxon>Bacillati</taxon>
        <taxon>Actinomycetota</taxon>
        <taxon>Actinomycetes</taxon>
        <taxon>Pseudonocardiales</taxon>
        <taxon>Pseudonocardiaceae</taxon>
        <taxon>Amycolatopsis</taxon>
    </lineage>
</organism>
<evidence type="ECO:0000259" key="3">
    <source>
        <dbReference type="SMART" id="SM00903"/>
    </source>
</evidence>
<dbReference type="GO" id="GO:0004497">
    <property type="term" value="F:monooxygenase activity"/>
    <property type="evidence" value="ECO:0007669"/>
    <property type="project" value="UniProtKB-KW"/>
</dbReference>
<feature type="domain" description="Flavin reductase like" evidence="3">
    <location>
        <begin position="15"/>
        <end position="159"/>
    </location>
</feature>
<evidence type="ECO:0000256" key="2">
    <source>
        <dbReference type="ARBA" id="ARBA00023002"/>
    </source>
</evidence>
<reference evidence="5" key="1">
    <citation type="journal article" date="2019" name="Int. J. Syst. Evol. Microbiol.">
        <title>The Global Catalogue of Microorganisms (GCM) 10K type strain sequencing project: providing services to taxonomists for standard genome sequencing and annotation.</title>
        <authorList>
            <consortium name="The Broad Institute Genomics Platform"/>
            <consortium name="The Broad Institute Genome Sequencing Center for Infectious Disease"/>
            <person name="Wu L."/>
            <person name="Ma J."/>
        </authorList>
    </citation>
    <scope>NUCLEOTIDE SEQUENCE [LARGE SCALE GENOMIC DNA]</scope>
    <source>
        <strain evidence="5">CGMCC 4.7677</strain>
    </source>
</reference>
<evidence type="ECO:0000256" key="1">
    <source>
        <dbReference type="ARBA" id="ARBA00008898"/>
    </source>
</evidence>
<dbReference type="SMART" id="SM00903">
    <property type="entry name" value="Flavin_Reduct"/>
    <property type="match status" value="1"/>
</dbReference>
<name>A0ABQ3IAR4_9PSEU</name>